<accession>A0A0D0C4F2</accession>
<dbReference type="OrthoDB" id="3229610at2759"/>
<keyword evidence="10" id="KW-1185">Reference proteome</keyword>
<dbReference type="PANTHER" id="PTHR33048:SF47">
    <property type="entry name" value="INTEGRAL MEMBRANE PROTEIN-RELATED"/>
    <property type="match status" value="1"/>
</dbReference>
<name>A0A0D0C4F2_9AGAR</name>
<evidence type="ECO:0000256" key="3">
    <source>
        <dbReference type="ARBA" id="ARBA00022989"/>
    </source>
</evidence>
<evidence type="ECO:0000259" key="8">
    <source>
        <dbReference type="Pfam" id="PF20684"/>
    </source>
</evidence>
<feature type="domain" description="Rhodopsin" evidence="8">
    <location>
        <begin position="29"/>
        <end position="239"/>
    </location>
</feature>
<dbReference type="HOGENOM" id="CLU_052841_0_1_1"/>
<evidence type="ECO:0000313" key="9">
    <source>
        <dbReference type="EMBL" id="KIK52722.1"/>
    </source>
</evidence>
<dbReference type="PANTHER" id="PTHR33048">
    <property type="entry name" value="PTH11-LIKE INTEGRAL MEMBRANE PROTEIN (AFU_ORTHOLOGUE AFUA_5G11245)"/>
    <property type="match status" value="1"/>
</dbReference>
<proteinExistence type="inferred from homology"/>
<comment type="subcellular location">
    <subcellularLocation>
        <location evidence="1">Membrane</location>
        <topology evidence="1">Multi-pass membrane protein</topology>
    </subcellularLocation>
</comment>
<feature type="transmembrane region" description="Helical" evidence="7">
    <location>
        <begin position="14"/>
        <end position="32"/>
    </location>
</feature>
<dbReference type="InterPro" id="IPR052337">
    <property type="entry name" value="SAT4-like"/>
</dbReference>
<feature type="transmembrane region" description="Helical" evidence="7">
    <location>
        <begin position="44"/>
        <end position="64"/>
    </location>
</feature>
<feature type="transmembrane region" description="Helical" evidence="7">
    <location>
        <begin position="154"/>
        <end position="178"/>
    </location>
</feature>
<dbReference type="AlphaFoldDB" id="A0A0D0C4F2"/>
<keyword evidence="4 7" id="KW-0472">Membrane</keyword>
<protein>
    <recommendedName>
        <fullName evidence="8">Rhodopsin domain-containing protein</fullName>
    </recommendedName>
</protein>
<dbReference type="Pfam" id="PF20684">
    <property type="entry name" value="Fung_rhodopsin"/>
    <property type="match status" value="1"/>
</dbReference>
<evidence type="ECO:0000313" key="10">
    <source>
        <dbReference type="Proteomes" id="UP000053593"/>
    </source>
</evidence>
<keyword evidence="3 7" id="KW-1133">Transmembrane helix</keyword>
<feature type="transmembrane region" description="Helical" evidence="7">
    <location>
        <begin position="112"/>
        <end position="134"/>
    </location>
</feature>
<comment type="similarity">
    <text evidence="5">Belongs to the SAT4 family.</text>
</comment>
<keyword evidence="2 7" id="KW-0812">Transmembrane</keyword>
<evidence type="ECO:0000256" key="1">
    <source>
        <dbReference type="ARBA" id="ARBA00004141"/>
    </source>
</evidence>
<gene>
    <name evidence="9" type="ORF">GYMLUDRAFT_233294</name>
</gene>
<organism evidence="9 10">
    <name type="scientific">Collybiopsis luxurians FD-317 M1</name>
    <dbReference type="NCBI Taxonomy" id="944289"/>
    <lineage>
        <taxon>Eukaryota</taxon>
        <taxon>Fungi</taxon>
        <taxon>Dikarya</taxon>
        <taxon>Basidiomycota</taxon>
        <taxon>Agaricomycotina</taxon>
        <taxon>Agaricomycetes</taxon>
        <taxon>Agaricomycetidae</taxon>
        <taxon>Agaricales</taxon>
        <taxon>Marasmiineae</taxon>
        <taxon>Omphalotaceae</taxon>
        <taxon>Collybiopsis</taxon>
        <taxon>Collybiopsis luxurians</taxon>
    </lineage>
</organism>
<evidence type="ECO:0000256" key="5">
    <source>
        <dbReference type="ARBA" id="ARBA00038359"/>
    </source>
</evidence>
<dbReference type="InterPro" id="IPR049326">
    <property type="entry name" value="Rhodopsin_dom_fungi"/>
</dbReference>
<dbReference type="Proteomes" id="UP000053593">
    <property type="component" value="Unassembled WGS sequence"/>
</dbReference>
<feature type="transmembrane region" description="Helical" evidence="7">
    <location>
        <begin position="225"/>
        <end position="248"/>
    </location>
</feature>
<feature type="transmembrane region" description="Helical" evidence="7">
    <location>
        <begin position="190"/>
        <end position="213"/>
    </location>
</feature>
<evidence type="ECO:0000256" key="4">
    <source>
        <dbReference type="ARBA" id="ARBA00023136"/>
    </source>
</evidence>
<feature type="region of interest" description="Disordered" evidence="6">
    <location>
        <begin position="250"/>
        <end position="270"/>
    </location>
</feature>
<evidence type="ECO:0000256" key="2">
    <source>
        <dbReference type="ARBA" id="ARBA00022692"/>
    </source>
</evidence>
<evidence type="ECO:0000256" key="7">
    <source>
        <dbReference type="SAM" id="Phobius"/>
    </source>
</evidence>
<evidence type="ECO:0000256" key="6">
    <source>
        <dbReference type="SAM" id="MobiDB-lite"/>
    </source>
</evidence>
<dbReference type="GO" id="GO:0016020">
    <property type="term" value="C:membrane"/>
    <property type="evidence" value="ECO:0007669"/>
    <property type="project" value="UniProtKB-SubCell"/>
</dbReference>
<dbReference type="EMBL" id="KN834838">
    <property type="protein sequence ID" value="KIK52722.1"/>
    <property type="molecule type" value="Genomic_DNA"/>
</dbReference>
<sequence length="317" mass="34779">MGEVTITIKDVRNIAIAGLTIAIFMTFIRLGIRVRNRKLGWDDFWAAASIVGAILLMTGTLIILEPKPWMSEATLVGGYYITSEGFYCIVWTSRLSILGTIIRISPSSMRKVLYFVGGAFGVMWSFLAIQEIVICEREPGWKEAVPTQCHLGKTVAIAQLATDIIADLCLIIAPIHLFRRSMLPAGQRARLNIVFSTCFLTTIVSLVHAYWIFANRGLNEIFTGIFETTISMIVASLNVIVGLLYQLATKGESPSPSRQTGRGIELHNRATNGGPISVDITTTMWTDAETGTKVTNVQNGLYDDGLYVGANKQPEAV</sequence>
<reference evidence="9 10" key="1">
    <citation type="submission" date="2014-04" db="EMBL/GenBank/DDBJ databases">
        <title>Evolutionary Origins and Diversification of the Mycorrhizal Mutualists.</title>
        <authorList>
            <consortium name="DOE Joint Genome Institute"/>
            <consortium name="Mycorrhizal Genomics Consortium"/>
            <person name="Kohler A."/>
            <person name="Kuo A."/>
            <person name="Nagy L.G."/>
            <person name="Floudas D."/>
            <person name="Copeland A."/>
            <person name="Barry K.W."/>
            <person name="Cichocki N."/>
            <person name="Veneault-Fourrey C."/>
            <person name="LaButti K."/>
            <person name="Lindquist E.A."/>
            <person name="Lipzen A."/>
            <person name="Lundell T."/>
            <person name="Morin E."/>
            <person name="Murat C."/>
            <person name="Riley R."/>
            <person name="Ohm R."/>
            <person name="Sun H."/>
            <person name="Tunlid A."/>
            <person name="Henrissat B."/>
            <person name="Grigoriev I.V."/>
            <person name="Hibbett D.S."/>
            <person name="Martin F."/>
        </authorList>
    </citation>
    <scope>NUCLEOTIDE SEQUENCE [LARGE SCALE GENOMIC DNA]</scope>
    <source>
        <strain evidence="9 10">FD-317 M1</strain>
    </source>
</reference>